<organism evidence="1 2">
    <name type="scientific">Agrobacterium deltaense NCPPB 1641</name>
    <dbReference type="NCBI Taxonomy" id="1183425"/>
    <lineage>
        <taxon>Bacteria</taxon>
        <taxon>Pseudomonadati</taxon>
        <taxon>Pseudomonadota</taxon>
        <taxon>Alphaproteobacteria</taxon>
        <taxon>Hyphomicrobiales</taxon>
        <taxon>Rhizobiaceae</taxon>
        <taxon>Rhizobium/Agrobacterium group</taxon>
        <taxon>Agrobacterium</taxon>
    </lineage>
</organism>
<dbReference type="AlphaFoldDB" id="A0A1S7U335"/>
<sequence>MDGRISVRPSPTSARVVLPLEHFQEKWNPVFRPEMRQNKELECFRGSKKSEKTLWQCGIRFTGYPVSAVEGYCHERYETFGARHHR</sequence>
<keyword evidence="2" id="KW-1185">Reference proteome</keyword>
<dbReference type="EMBL" id="FCNP01000037">
    <property type="protein sequence ID" value="CVI61198.1"/>
    <property type="molecule type" value="Genomic_DNA"/>
</dbReference>
<comment type="caution">
    <text evidence="1">The sequence shown here is derived from an EMBL/GenBank/DDBJ whole genome shotgun (WGS) entry which is preliminary data.</text>
</comment>
<evidence type="ECO:0000313" key="2">
    <source>
        <dbReference type="Proteomes" id="UP000192140"/>
    </source>
</evidence>
<name>A0A1S7U335_9HYPH</name>
<evidence type="ECO:0000313" key="1">
    <source>
        <dbReference type="EMBL" id="CVI61198.1"/>
    </source>
</evidence>
<dbReference type="Proteomes" id="UP000192140">
    <property type="component" value="Unassembled WGS sequence"/>
</dbReference>
<reference evidence="1" key="1">
    <citation type="submission" date="2016-01" db="EMBL/GenBank/DDBJ databases">
        <authorList>
            <person name="Regsiter A."/>
            <person name="william w."/>
        </authorList>
    </citation>
    <scope>NUCLEOTIDE SEQUENCE</scope>
    <source>
        <strain evidence="1">NCPPB 1641</strain>
    </source>
</reference>
<protein>
    <submittedName>
        <fullName evidence="1">Uncharacterized protein</fullName>
    </submittedName>
</protein>
<accession>A0A1S7U335</accession>
<gene>
    <name evidence="1" type="ORF">AGR7A_Lc160015</name>
</gene>
<proteinExistence type="predicted"/>